<dbReference type="SMART" id="SM00857">
    <property type="entry name" value="Resolvase"/>
    <property type="match status" value="1"/>
</dbReference>
<keyword evidence="2" id="KW-0233">DNA recombination</keyword>
<dbReference type="GO" id="GO:0000150">
    <property type="term" value="F:DNA strand exchange activity"/>
    <property type="evidence" value="ECO:0007669"/>
    <property type="project" value="InterPro"/>
</dbReference>
<keyword evidence="6" id="KW-1185">Reference proteome</keyword>
<proteinExistence type="predicted"/>
<feature type="region of interest" description="Disordered" evidence="3">
    <location>
        <begin position="21"/>
        <end position="41"/>
    </location>
</feature>
<evidence type="ECO:0000313" key="5">
    <source>
        <dbReference type="EMBL" id="MBC4016987.1"/>
    </source>
</evidence>
<feature type="compositionally biased region" description="Polar residues" evidence="3">
    <location>
        <begin position="27"/>
        <end position="37"/>
    </location>
</feature>
<comment type="caution">
    <text evidence="5">The sequence shown here is derived from an EMBL/GenBank/DDBJ whole genome shotgun (WGS) entry which is preliminary data.</text>
</comment>
<organism evidence="5 6">
    <name type="scientific">Siccirubricoccus deserti</name>
    <dbReference type="NCBI Taxonomy" id="2013562"/>
    <lineage>
        <taxon>Bacteria</taxon>
        <taxon>Pseudomonadati</taxon>
        <taxon>Pseudomonadota</taxon>
        <taxon>Alphaproteobacteria</taxon>
        <taxon>Acetobacterales</taxon>
        <taxon>Roseomonadaceae</taxon>
        <taxon>Siccirubricoccus</taxon>
    </lineage>
</organism>
<reference evidence="5" key="1">
    <citation type="submission" date="2020-08" db="EMBL/GenBank/DDBJ databases">
        <authorList>
            <person name="Hu Y."/>
            <person name="Nguyen S.V."/>
            <person name="Li F."/>
            <person name="Fanning S."/>
        </authorList>
    </citation>
    <scope>NUCLEOTIDE SEQUENCE</scope>
    <source>
        <strain evidence="5">SYSU D8009</strain>
    </source>
</reference>
<evidence type="ECO:0000256" key="3">
    <source>
        <dbReference type="SAM" id="MobiDB-lite"/>
    </source>
</evidence>
<dbReference type="RefSeq" id="WP_186771754.1">
    <property type="nucleotide sequence ID" value="NZ_JACOMF010000021.1"/>
</dbReference>
<dbReference type="PANTHER" id="PTHR30461:SF2">
    <property type="entry name" value="SERINE RECOMBINASE PINE-RELATED"/>
    <property type="match status" value="1"/>
</dbReference>
<name>A0A9X0R1D7_9PROT</name>
<dbReference type="PANTHER" id="PTHR30461">
    <property type="entry name" value="DNA-INVERTASE FROM LAMBDOID PROPHAGE"/>
    <property type="match status" value="1"/>
</dbReference>
<sequence>MFILPYSRPLTREELLGSTAADYDRWSSPQQEGGSTQERQDEVKAQTISHFRLNLNPEWSFDDKGLSASKGDHRTRGKLAELLRMAKDGVFYGPKPVVLVLEAIDRLIREGLLVGSTEILKVLLDNNIVVVTGDLTIWDRFSIETDLNHKLVAELNAARRYAERLRQFAEGAHRKKRERLVAVLADPTASLPQINGRTPFWLIRLRPDTKHGPIPAEGNGFWYVIDEKVWGPIVRRIFRDIGQGRTMKQVASGLNCDGIRSPDGKDWRASRVGQLLRDRHVLGFYTPTKWVDVVEEGKTVRRRVPATRRVGDVDITMGEVKIAPAVVTLEEWYKARDVLEGRERRLRGRRGKNIPNLFTGRTACATCGGRLRADTGGGIRRGRRRRDLICARYVESDTCTDGQRYDLHHFEALLLMEIVRRSEIAPKTPTGDTSQMEAERVALLAEIDRLEQARAAVRKHMPQEWAIEEMARAGREQDTAKKRAVELSQQIEVAATAASRATEAWAFIREVMGPAIQGDVDARDRLRTLLARIDYQITGDSGGGLLLTIGGSTVDISPEGREEEWERDDAQAERMAAE</sequence>
<keyword evidence="1" id="KW-0238">DNA-binding</keyword>
<dbReference type="Gene3D" id="3.40.50.1390">
    <property type="entry name" value="Resolvase, N-terminal catalytic domain"/>
    <property type="match status" value="1"/>
</dbReference>
<dbReference type="Proteomes" id="UP000600101">
    <property type="component" value="Unassembled WGS sequence"/>
</dbReference>
<dbReference type="GO" id="GO:0003677">
    <property type="term" value="F:DNA binding"/>
    <property type="evidence" value="ECO:0007669"/>
    <property type="project" value="UniProtKB-KW"/>
</dbReference>
<dbReference type="AlphaFoldDB" id="A0A9X0R1D7"/>
<accession>A0A9X0R1D7</accession>
<evidence type="ECO:0000259" key="4">
    <source>
        <dbReference type="PROSITE" id="PS51737"/>
    </source>
</evidence>
<feature type="compositionally biased region" description="Basic and acidic residues" evidence="3">
    <location>
        <begin position="568"/>
        <end position="578"/>
    </location>
</feature>
<feature type="region of interest" description="Disordered" evidence="3">
    <location>
        <begin position="556"/>
        <end position="578"/>
    </location>
</feature>
<dbReference type="InterPro" id="IPR038109">
    <property type="entry name" value="DNA_bind_recomb_sf"/>
</dbReference>
<evidence type="ECO:0000256" key="2">
    <source>
        <dbReference type="ARBA" id="ARBA00023172"/>
    </source>
</evidence>
<feature type="domain" description="Recombinase" evidence="4">
    <location>
        <begin position="213"/>
        <end position="345"/>
    </location>
</feature>
<dbReference type="InterPro" id="IPR036162">
    <property type="entry name" value="Resolvase-like_N_sf"/>
</dbReference>
<dbReference type="Pfam" id="PF07508">
    <property type="entry name" value="Recombinase"/>
    <property type="match status" value="1"/>
</dbReference>
<evidence type="ECO:0000313" key="6">
    <source>
        <dbReference type="Proteomes" id="UP000600101"/>
    </source>
</evidence>
<dbReference type="Gene3D" id="3.90.1750.20">
    <property type="entry name" value="Putative Large Serine Recombinase, Chain B, Domain 2"/>
    <property type="match status" value="1"/>
</dbReference>
<gene>
    <name evidence="5" type="ORF">H7965_16855</name>
</gene>
<dbReference type="InterPro" id="IPR050639">
    <property type="entry name" value="SSR_resolvase"/>
</dbReference>
<protein>
    <submittedName>
        <fullName evidence="5">Recombinase family protein</fullName>
    </submittedName>
</protein>
<dbReference type="InterPro" id="IPR011109">
    <property type="entry name" value="DNA_bind_recombinase_dom"/>
</dbReference>
<evidence type="ECO:0000256" key="1">
    <source>
        <dbReference type="ARBA" id="ARBA00023125"/>
    </source>
</evidence>
<dbReference type="EMBL" id="JACOMF010000021">
    <property type="protein sequence ID" value="MBC4016987.1"/>
    <property type="molecule type" value="Genomic_DNA"/>
</dbReference>
<dbReference type="PROSITE" id="PS51737">
    <property type="entry name" value="RECOMBINASE_DNA_BIND"/>
    <property type="match status" value="1"/>
</dbReference>
<dbReference type="InterPro" id="IPR006119">
    <property type="entry name" value="Resolv_N"/>
</dbReference>